<comment type="caution">
    <text evidence="2">The sequence shown here is derived from an EMBL/GenBank/DDBJ whole genome shotgun (WGS) entry which is preliminary data.</text>
</comment>
<proteinExistence type="predicted"/>
<evidence type="ECO:0000313" key="3">
    <source>
        <dbReference type="Proteomes" id="UP000638648"/>
    </source>
</evidence>
<reference evidence="2" key="1">
    <citation type="submission" date="2020-10" db="EMBL/GenBank/DDBJ databases">
        <title>Sequencing the genomes of 1000 actinobacteria strains.</title>
        <authorList>
            <person name="Klenk H.-P."/>
        </authorList>
    </citation>
    <scope>NUCLEOTIDE SEQUENCE</scope>
    <source>
        <strain evidence="2">DSM 45354</strain>
    </source>
</reference>
<dbReference type="EMBL" id="JADBEM010000001">
    <property type="protein sequence ID" value="MBE1609816.1"/>
    <property type="molecule type" value="Genomic_DNA"/>
</dbReference>
<protein>
    <submittedName>
        <fullName evidence="2">Uncharacterized protein</fullName>
    </submittedName>
</protein>
<name>A0A927MZG6_9ACTN</name>
<sequence>MSHKVLLRLPAVDRPKADLTDPVEAGQGLDELISVCVDEVATWHALTAVCDKAKLLQLAIDEARARWELVEDRQDVEDIRRFARRWVLETQIRQEALRDLTDQVWAHGMRVGTDWAGEAIETADRLLTEGTELARRCHLDLGVPVPESLRAAPTTKQPKQAAATEASPGTKAPVTAPKASPTDVVTADSGA</sequence>
<dbReference type="RefSeq" id="WP_192753327.1">
    <property type="nucleotide sequence ID" value="NZ_BAABJL010000106.1"/>
</dbReference>
<feature type="region of interest" description="Disordered" evidence="1">
    <location>
        <begin position="148"/>
        <end position="191"/>
    </location>
</feature>
<gene>
    <name evidence="2" type="ORF">HEB94_006664</name>
</gene>
<dbReference type="AlphaFoldDB" id="A0A927MZG6"/>
<dbReference type="Proteomes" id="UP000638648">
    <property type="component" value="Unassembled WGS sequence"/>
</dbReference>
<evidence type="ECO:0000313" key="2">
    <source>
        <dbReference type="EMBL" id="MBE1609816.1"/>
    </source>
</evidence>
<keyword evidence="3" id="KW-1185">Reference proteome</keyword>
<accession>A0A927MZG6</accession>
<organism evidence="2 3">
    <name type="scientific">Actinopolymorpha pittospori</name>
    <dbReference type="NCBI Taxonomy" id="648752"/>
    <lineage>
        <taxon>Bacteria</taxon>
        <taxon>Bacillati</taxon>
        <taxon>Actinomycetota</taxon>
        <taxon>Actinomycetes</taxon>
        <taxon>Propionibacteriales</taxon>
        <taxon>Actinopolymorphaceae</taxon>
        <taxon>Actinopolymorpha</taxon>
    </lineage>
</organism>
<evidence type="ECO:0000256" key="1">
    <source>
        <dbReference type="SAM" id="MobiDB-lite"/>
    </source>
</evidence>